<organism evidence="3">
    <name type="scientific">Trypanosoma vivax (strain Y486)</name>
    <dbReference type="NCBI Taxonomy" id="1055687"/>
    <lineage>
        <taxon>Eukaryota</taxon>
        <taxon>Discoba</taxon>
        <taxon>Euglenozoa</taxon>
        <taxon>Kinetoplastea</taxon>
        <taxon>Metakinetoplastina</taxon>
        <taxon>Trypanosomatida</taxon>
        <taxon>Trypanosomatidae</taxon>
        <taxon>Trypanosoma</taxon>
        <taxon>Duttonella</taxon>
    </lineage>
</organism>
<sequence>MLFLPCHTIPVFAHLLWRLAIQFCRGPLLELRHKHSKRLQGQRHQNFFSIAIITMLKHRDNIVHPPLTVDPHGSGTVTMSAGTPHSAGQLGLEAAIAGAPAAAGRKRPRDIRSIERFRQVIYGDKGLGRFHAMVMRNPILMYPPEGVDAARKSSLSRCSGEAEPKGQEPPKAKSWTDDMDLLALLEERHAAEVDAMHEVRATGVEGQDVCGLSVEGAEGGACNWTAVNVNHKITCEGYNEEDLANYHHRQLDALVGLYYEFNHLTFMKLPMNDTLQLLRRCGREAIAHTIDFESGKRLQRDAYLKELSEVAEEERRLKARELEMQERVLEAELRGAEDASRLMDGDSCDA</sequence>
<proteinExistence type="predicted"/>
<evidence type="ECO:0000256" key="1">
    <source>
        <dbReference type="SAM" id="Coils"/>
    </source>
</evidence>
<dbReference type="AlphaFoldDB" id="G0UAU7"/>
<keyword evidence="1" id="KW-0175">Coiled coil</keyword>
<protein>
    <submittedName>
        <fullName evidence="3">Uncharacterized protein</fullName>
    </submittedName>
</protein>
<name>G0UAU7_TRYVY</name>
<feature type="coiled-coil region" evidence="1">
    <location>
        <begin position="300"/>
        <end position="339"/>
    </location>
</feature>
<feature type="region of interest" description="Disordered" evidence="2">
    <location>
        <begin position="151"/>
        <end position="173"/>
    </location>
</feature>
<dbReference type="VEuPathDB" id="TriTrypDB:TvY486_1104180"/>
<reference evidence="3" key="1">
    <citation type="journal article" date="2012" name="Proc. Natl. Acad. Sci. U.S.A.">
        <title>Antigenic diversity is generated by distinct evolutionary mechanisms in African trypanosome species.</title>
        <authorList>
            <person name="Jackson A.P."/>
            <person name="Berry A."/>
            <person name="Aslett M."/>
            <person name="Allison H.C."/>
            <person name="Burton P."/>
            <person name="Vavrova-Anderson J."/>
            <person name="Brown R."/>
            <person name="Browne H."/>
            <person name="Corton N."/>
            <person name="Hauser H."/>
            <person name="Gamble J."/>
            <person name="Gilderthorp R."/>
            <person name="Marcello L."/>
            <person name="McQuillan J."/>
            <person name="Otto T.D."/>
            <person name="Quail M.A."/>
            <person name="Sanders M.J."/>
            <person name="van Tonder A."/>
            <person name="Ginger M.L."/>
            <person name="Field M.C."/>
            <person name="Barry J.D."/>
            <person name="Hertz-Fowler C."/>
            <person name="Berriman M."/>
        </authorList>
    </citation>
    <scope>NUCLEOTIDE SEQUENCE</scope>
    <source>
        <strain evidence="3">Y486</strain>
    </source>
</reference>
<accession>G0UAU7</accession>
<evidence type="ECO:0000256" key="2">
    <source>
        <dbReference type="SAM" id="MobiDB-lite"/>
    </source>
</evidence>
<gene>
    <name evidence="3" type="ORF">TVY486_1104180</name>
</gene>
<feature type="compositionally biased region" description="Basic and acidic residues" evidence="2">
    <location>
        <begin position="160"/>
        <end position="173"/>
    </location>
</feature>
<dbReference type="EMBL" id="HE573027">
    <property type="protein sequence ID" value="CCC52934.1"/>
    <property type="molecule type" value="Genomic_DNA"/>
</dbReference>
<evidence type="ECO:0000313" key="3">
    <source>
        <dbReference type="EMBL" id="CCC52934.1"/>
    </source>
</evidence>